<sequence length="105" mass="12260">MASRTHQRMVKSKRKMVNNPTSYQCDNIKRFLNSFSNGFIAIERGLGVDLCAFEINTIFEDIGSTILFYLKKVTYPKLIITRINVKIRIVNSLQGKRIEWIVKYL</sequence>
<reference evidence="1" key="1">
    <citation type="submission" date="2020-03" db="EMBL/GenBank/DDBJ databases">
        <authorList>
            <person name="Zhang R."/>
        </authorList>
    </citation>
    <scope>NUCLEOTIDE SEQUENCE</scope>
</reference>
<name>A0A6M2EW08_9ROSI</name>
<protein>
    <submittedName>
        <fullName evidence="1">Uncharacterized protein</fullName>
    </submittedName>
</protein>
<proteinExistence type="predicted"/>
<evidence type="ECO:0000313" key="1">
    <source>
        <dbReference type="EMBL" id="NUU87635.1"/>
    </source>
</evidence>
<dbReference type="AlphaFoldDB" id="A0A6M2EW08"/>
<organism evidence="1">
    <name type="scientific">Populus davidiana</name>
    <dbReference type="NCBI Taxonomy" id="266767"/>
    <lineage>
        <taxon>Eukaryota</taxon>
        <taxon>Viridiplantae</taxon>
        <taxon>Streptophyta</taxon>
        <taxon>Embryophyta</taxon>
        <taxon>Tracheophyta</taxon>
        <taxon>Spermatophyta</taxon>
        <taxon>Magnoliopsida</taxon>
        <taxon>eudicotyledons</taxon>
        <taxon>Gunneridae</taxon>
        <taxon>Pentapetalae</taxon>
        <taxon>rosids</taxon>
        <taxon>fabids</taxon>
        <taxon>Malpighiales</taxon>
        <taxon>Salicaceae</taxon>
        <taxon>Saliceae</taxon>
        <taxon>Populus</taxon>
    </lineage>
</organism>
<accession>A0A6M2EW08</accession>
<dbReference type="EMBL" id="GILB01007302">
    <property type="protein sequence ID" value="NUU87635.1"/>
    <property type="molecule type" value="Transcribed_RNA"/>
</dbReference>